<evidence type="ECO:0000256" key="1">
    <source>
        <dbReference type="SAM" id="Phobius"/>
    </source>
</evidence>
<dbReference type="Proteomes" id="UP000178534">
    <property type="component" value="Unassembled WGS sequence"/>
</dbReference>
<organism evidence="2 3">
    <name type="scientific">Candidatus Lloydbacteria bacterium RIFCSPLOWO2_01_FULL_50_20</name>
    <dbReference type="NCBI Taxonomy" id="1798665"/>
    <lineage>
        <taxon>Bacteria</taxon>
        <taxon>Candidatus Lloydiibacteriota</taxon>
    </lineage>
</organism>
<reference evidence="2 3" key="1">
    <citation type="journal article" date="2016" name="Nat. Commun.">
        <title>Thousands of microbial genomes shed light on interconnected biogeochemical processes in an aquifer system.</title>
        <authorList>
            <person name="Anantharaman K."/>
            <person name="Brown C.T."/>
            <person name="Hug L.A."/>
            <person name="Sharon I."/>
            <person name="Castelle C.J."/>
            <person name="Probst A.J."/>
            <person name="Thomas B.C."/>
            <person name="Singh A."/>
            <person name="Wilkins M.J."/>
            <person name="Karaoz U."/>
            <person name="Brodie E.L."/>
            <person name="Williams K.H."/>
            <person name="Hubbard S.S."/>
            <person name="Banfield J.F."/>
        </authorList>
    </citation>
    <scope>NUCLEOTIDE SEQUENCE [LARGE SCALE GENOMIC DNA]</scope>
</reference>
<proteinExistence type="predicted"/>
<keyword evidence="1" id="KW-0812">Transmembrane</keyword>
<dbReference type="STRING" id="1798665.A2942_00920"/>
<evidence type="ECO:0000313" key="3">
    <source>
        <dbReference type="Proteomes" id="UP000178534"/>
    </source>
</evidence>
<feature type="transmembrane region" description="Helical" evidence="1">
    <location>
        <begin position="64"/>
        <end position="82"/>
    </location>
</feature>
<feature type="transmembrane region" description="Helical" evidence="1">
    <location>
        <begin position="33"/>
        <end position="52"/>
    </location>
</feature>
<gene>
    <name evidence="2" type="ORF">A2942_00920</name>
</gene>
<evidence type="ECO:0000313" key="2">
    <source>
        <dbReference type="EMBL" id="OGZ12303.1"/>
    </source>
</evidence>
<dbReference type="AlphaFoldDB" id="A0A1G2DFI4"/>
<protein>
    <submittedName>
        <fullName evidence="2">Uncharacterized protein</fullName>
    </submittedName>
</protein>
<accession>A0A1G2DFI4</accession>
<dbReference type="EMBL" id="MHLP01000024">
    <property type="protein sequence ID" value="OGZ12303.1"/>
    <property type="molecule type" value="Genomic_DNA"/>
</dbReference>
<sequence>MSEAVRQVEVEKEHGPVYWLFANMFAPVRRMLAAHRFAVIVLLVLFVLAALLFRETWQPAAVLVRRYAIPILSVFLFLYVVRFATKRAHFMKQVFAWVIAFPILAGAVAGYEYYALWVRYNSLNVTYLDKGEMPETDHERLLPLSAVHSTVKTNTGDSKTPTEPVYIRKKEGGRETFHWSLAVEPNYWWRQIFGSIEEVWSLPGNDPALRLSEEKKKAVHFVVGPNLWLASKSHTAAVRTFDPLRFFGYEAHDVRFLEDDRGEVVEVVSLLRWRGYLAPYPEFGGVLIIRQVPEDSPFGDVFVRWAKRVLLGEGNWIPPEEIVHFPYLRGQNIMPYKASEYIAESFRFMGGLLAPMPQYHEGDVRIPNPEDDTNKQPYATYFKAVRGLPGMLYHYFSLEPFLKGRHGQVASILIPADGTNRVLVYPHQKYGENLNGVSNIAGQIRASRRDYKFGTENKPSEHRPYVKVIDGVKRFFWLTTIVTTDTEGKIVIGKTELTITDPASTSGEDVFWVDPRDQEGWVKLLKK</sequence>
<keyword evidence="1" id="KW-0472">Membrane</keyword>
<keyword evidence="1" id="KW-1133">Transmembrane helix</keyword>
<feature type="transmembrane region" description="Helical" evidence="1">
    <location>
        <begin position="94"/>
        <end position="114"/>
    </location>
</feature>
<comment type="caution">
    <text evidence="2">The sequence shown here is derived from an EMBL/GenBank/DDBJ whole genome shotgun (WGS) entry which is preliminary data.</text>
</comment>
<name>A0A1G2DFI4_9BACT</name>